<dbReference type="Gene3D" id="2.130.10.10">
    <property type="entry name" value="YVTN repeat-like/Quinoprotein amine dehydrogenase"/>
    <property type="match status" value="3"/>
</dbReference>
<keyword evidence="1" id="KW-0732">Signal</keyword>
<feature type="signal peptide" evidence="1">
    <location>
        <begin position="1"/>
        <end position="20"/>
    </location>
</feature>
<evidence type="ECO:0000313" key="3">
    <source>
        <dbReference type="Proteomes" id="UP001501508"/>
    </source>
</evidence>
<evidence type="ECO:0000256" key="1">
    <source>
        <dbReference type="SAM" id="SignalP"/>
    </source>
</evidence>
<name>A0ABP8M0Y0_9BACT</name>
<dbReference type="EMBL" id="BAABEY010000026">
    <property type="protein sequence ID" value="GAA4442275.1"/>
    <property type="molecule type" value="Genomic_DNA"/>
</dbReference>
<comment type="caution">
    <text evidence="2">The sequence shown here is derived from an EMBL/GenBank/DDBJ whole genome shotgun (WGS) entry which is preliminary data.</text>
</comment>
<accession>A0ABP8M0Y0</accession>
<dbReference type="InterPro" id="IPR015943">
    <property type="entry name" value="WD40/YVTN_repeat-like_dom_sf"/>
</dbReference>
<proteinExistence type="predicted"/>
<reference evidence="3" key="1">
    <citation type="journal article" date="2019" name="Int. J. Syst. Evol. Microbiol.">
        <title>The Global Catalogue of Microorganisms (GCM) 10K type strain sequencing project: providing services to taxonomists for standard genome sequencing and annotation.</title>
        <authorList>
            <consortium name="The Broad Institute Genomics Platform"/>
            <consortium name="The Broad Institute Genome Sequencing Center for Infectious Disease"/>
            <person name="Wu L."/>
            <person name="Ma J."/>
        </authorList>
    </citation>
    <scope>NUCLEOTIDE SEQUENCE [LARGE SCALE GENOMIC DNA]</scope>
    <source>
        <strain evidence="3">JCM 31920</strain>
    </source>
</reference>
<gene>
    <name evidence="2" type="ORF">GCM10023091_28760</name>
</gene>
<dbReference type="Pfam" id="PF07494">
    <property type="entry name" value="Reg_prop"/>
    <property type="match status" value="2"/>
</dbReference>
<evidence type="ECO:0000313" key="2">
    <source>
        <dbReference type="EMBL" id="GAA4442275.1"/>
    </source>
</evidence>
<feature type="chain" id="PRO_5045631588" description="Hybrid sensor histidine kinase/response regulator" evidence="1">
    <location>
        <begin position="21"/>
        <end position="604"/>
    </location>
</feature>
<keyword evidence="3" id="KW-1185">Reference proteome</keyword>
<protein>
    <recommendedName>
        <fullName evidence="4">Hybrid sensor histidine kinase/response regulator</fullName>
    </recommendedName>
</protein>
<evidence type="ECO:0008006" key="4">
    <source>
        <dbReference type="Google" id="ProtNLM"/>
    </source>
</evidence>
<dbReference type="Proteomes" id="UP001501508">
    <property type="component" value="Unassembled WGS sequence"/>
</dbReference>
<dbReference type="InterPro" id="IPR011110">
    <property type="entry name" value="Reg_prop"/>
</dbReference>
<organism evidence="2 3">
    <name type="scientific">Ravibacter arvi</name>
    <dbReference type="NCBI Taxonomy" id="2051041"/>
    <lineage>
        <taxon>Bacteria</taxon>
        <taxon>Pseudomonadati</taxon>
        <taxon>Bacteroidota</taxon>
        <taxon>Cytophagia</taxon>
        <taxon>Cytophagales</taxon>
        <taxon>Spirosomataceae</taxon>
        <taxon>Ravibacter</taxon>
    </lineage>
</organism>
<sequence length="604" mass="68719">MRLPLLPALLWLCLLHPCTAAPAGPGRYYVRQFTDENGLPQNSVTGLALDELGFVWVATQGGLARFDGQHTFVYDKEKLGTRSSRMIRLTSLAGKSTLYSVDEYFRLIRIKNGKAYRVDKDVKNGVALPALLPLLQDTLSRMKVDTTYTSENYPKYEFIPMGPDRYAVYTDEKIAFLDASGIIGITAFPGTPYFNEFPSEPEHRTRVITDQKQKVCVENFMNVDNVLFYHLHGEGVNFKLISEHEVRSVTLRGDIEKHPAFLKKKSHIRSFRNRIHGQAFAYLEGSLYLIRYSPDTGHLITRLLLDNFDLETSMVVKMLYQESSQTLFLGSIAKGIFVVRQKVFDVVKDQYNSDFHNIFYAHLPFTDSSVLTPEGLVLDRQHRVPVQIRGLASLRPPAERFSMLKDRAGNFWIAKGKQFYCLDAKGNFLQSVTDRDGGFGERKLCRGLGNDIWVGSKTGQIGYIDLAAKDETKNARAIVRINGKIGCLLQTQRGELWIGTSQGLMRYDSLQRRTELIKGLEQMDIRSLYSSNPREIWITTYGDGFFLLSNGRLTRLPADREGFLNQAHCIVEDKFHDFWIPSNKGLFRAHKQDLIDYAAGKECI</sequence>
<dbReference type="SUPFAM" id="SSF63829">
    <property type="entry name" value="Calcium-dependent phosphotriesterase"/>
    <property type="match status" value="1"/>
</dbReference>
<dbReference type="RefSeq" id="WP_345030380.1">
    <property type="nucleotide sequence ID" value="NZ_BAABEY010000026.1"/>
</dbReference>